<feature type="compositionally biased region" description="Polar residues" evidence="1">
    <location>
        <begin position="552"/>
        <end position="564"/>
    </location>
</feature>
<feature type="region of interest" description="Disordered" evidence="1">
    <location>
        <begin position="288"/>
        <end position="329"/>
    </location>
</feature>
<dbReference type="AlphaFoldDB" id="A0A2A2JV69"/>
<evidence type="ECO:0000313" key="2">
    <source>
        <dbReference type="EMBL" id="PAV65482.1"/>
    </source>
</evidence>
<dbReference type="Proteomes" id="UP000218231">
    <property type="component" value="Unassembled WGS sequence"/>
</dbReference>
<feature type="region of interest" description="Disordered" evidence="1">
    <location>
        <begin position="552"/>
        <end position="575"/>
    </location>
</feature>
<feature type="compositionally biased region" description="Basic residues" evidence="1">
    <location>
        <begin position="361"/>
        <end position="371"/>
    </location>
</feature>
<reference evidence="2 3" key="1">
    <citation type="journal article" date="2017" name="Curr. Biol.">
        <title>Genome architecture and evolution of a unichromosomal asexual nematode.</title>
        <authorList>
            <person name="Fradin H."/>
            <person name="Zegar C."/>
            <person name="Gutwein M."/>
            <person name="Lucas J."/>
            <person name="Kovtun M."/>
            <person name="Corcoran D."/>
            <person name="Baugh L.R."/>
            <person name="Kiontke K."/>
            <person name="Gunsalus K."/>
            <person name="Fitch D.H."/>
            <person name="Piano F."/>
        </authorList>
    </citation>
    <scope>NUCLEOTIDE SEQUENCE [LARGE SCALE GENOMIC DNA]</scope>
    <source>
        <strain evidence="2">PF1309</strain>
    </source>
</reference>
<evidence type="ECO:0008006" key="4">
    <source>
        <dbReference type="Google" id="ProtNLM"/>
    </source>
</evidence>
<keyword evidence="3" id="KW-1185">Reference proteome</keyword>
<protein>
    <recommendedName>
        <fullName evidence="4">PEHE domain-containing protein</fullName>
    </recommendedName>
</protein>
<proteinExistence type="predicted"/>
<evidence type="ECO:0000256" key="1">
    <source>
        <dbReference type="SAM" id="MobiDB-lite"/>
    </source>
</evidence>
<feature type="compositionally biased region" description="Basic and acidic residues" evidence="1">
    <location>
        <begin position="485"/>
        <end position="508"/>
    </location>
</feature>
<dbReference type="EMBL" id="LIAE01010206">
    <property type="protein sequence ID" value="PAV65482.1"/>
    <property type="molecule type" value="Genomic_DNA"/>
</dbReference>
<organism evidence="2 3">
    <name type="scientific">Diploscapter pachys</name>
    <dbReference type="NCBI Taxonomy" id="2018661"/>
    <lineage>
        <taxon>Eukaryota</taxon>
        <taxon>Metazoa</taxon>
        <taxon>Ecdysozoa</taxon>
        <taxon>Nematoda</taxon>
        <taxon>Chromadorea</taxon>
        <taxon>Rhabditida</taxon>
        <taxon>Rhabditina</taxon>
        <taxon>Rhabditomorpha</taxon>
        <taxon>Rhabditoidea</taxon>
        <taxon>Rhabditidae</taxon>
        <taxon>Diploscapter</taxon>
    </lineage>
</organism>
<evidence type="ECO:0000313" key="3">
    <source>
        <dbReference type="Proteomes" id="UP000218231"/>
    </source>
</evidence>
<gene>
    <name evidence="2" type="ORF">WR25_24035</name>
</gene>
<feature type="region of interest" description="Disordered" evidence="1">
    <location>
        <begin position="1"/>
        <end position="20"/>
    </location>
</feature>
<feature type="compositionally biased region" description="Polar residues" evidence="1">
    <location>
        <begin position="514"/>
        <end position="534"/>
    </location>
</feature>
<name>A0A2A2JV69_9BILA</name>
<accession>A0A2A2JV69</accession>
<feature type="compositionally biased region" description="Basic and acidic residues" evidence="1">
    <location>
        <begin position="372"/>
        <end position="389"/>
    </location>
</feature>
<feature type="region of interest" description="Disordered" evidence="1">
    <location>
        <begin position="485"/>
        <end position="534"/>
    </location>
</feature>
<feature type="region of interest" description="Disordered" evidence="1">
    <location>
        <begin position="82"/>
        <end position="103"/>
    </location>
</feature>
<feature type="compositionally biased region" description="Low complexity" evidence="1">
    <location>
        <begin position="565"/>
        <end position="575"/>
    </location>
</feature>
<feature type="region of interest" description="Disordered" evidence="1">
    <location>
        <begin position="354"/>
        <end position="393"/>
    </location>
</feature>
<feature type="compositionally biased region" description="Basic and acidic residues" evidence="1">
    <location>
        <begin position="288"/>
        <end position="305"/>
    </location>
</feature>
<comment type="caution">
    <text evidence="2">The sequence shown here is derived from an EMBL/GenBank/DDBJ whole genome shotgun (WGS) entry which is preliminary data.</text>
</comment>
<sequence length="595" mass="68163">MLEASSGASNGPGTSQASVSTKKRMLFEKIARCKEKKLLRCFSHQVEQVPDKRLAHLVKKASIASKPVKRLIEEDGRERKGIATVIGTGQPKRRRKDRTRADEAEYDTDYDDLDRNSTTSVDHSYVRWVNFKMPFESFDISMQRVIEQRKQHCRLLQKQINEMSLRPEERKEQEEVEGGSSARTTALDLSAHRRNKCTIYDNERESVDYSSMQPCTSSSCLTASRAYFQDTHPNSILMPDMRNVPERMETHMHRLALIPKLLLRKRNDAPFRVAEDIEEERSRNGIKRILEREKRRRKEQKEKGHANAHGHGKEGGQTGRQGNNHHNNHHKHNYALLHAADDSSGWEDTDDDDFYVPAKKSNNKKKTNNRRPNRDNHRGEKGGKLDRRGSAANAARVSNRWELEEIMPDITTAQLPQKFDYKEILVPSWTRLTDEDMSAIFDCNPVPESWQFCQTDRTLEQIIKDYHAQLEEEERTRFQAFLRKRQEQQQNGDKDKPSSSDRADRDGKQPLSVALSNPDSTLSDTQTPPLQSPADSTELLAKKKLSLLNSRTAPPNVLTDHQVNSHSLSHSHPLSLSLSHSLHQIPLSNHSNSSG</sequence>